<dbReference type="Proteomes" id="UP000054408">
    <property type="component" value="Unassembled WGS sequence"/>
</dbReference>
<reference evidence="3 4" key="1">
    <citation type="submission" date="2010-05" db="EMBL/GenBank/DDBJ databases">
        <title>The Genome Sequence of Thecamonas trahens ATCC 50062.</title>
        <authorList>
            <consortium name="The Broad Institute Genome Sequencing Platform"/>
            <person name="Russ C."/>
            <person name="Cuomo C."/>
            <person name="Shea T."/>
            <person name="Young S.K."/>
            <person name="Zeng Q."/>
            <person name="Koehrsen M."/>
            <person name="Haas B."/>
            <person name="Borodovsky M."/>
            <person name="Guigo R."/>
            <person name="Alvarado L."/>
            <person name="Berlin A."/>
            <person name="Bochicchio J."/>
            <person name="Borenstein D."/>
            <person name="Chapman S."/>
            <person name="Chen Z."/>
            <person name="Freedman E."/>
            <person name="Gellesch M."/>
            <person name="Goldberg J."/>
            <person name="Griggs A."/>
            <person name="Gujja S."/>
            <person name="Heilman E."/>
            <person name="Heiman D."/>
            <person name="Hepburn T."/>
            <person name="Howarth C."/>
            <person name="Jen D."/>
            <person name="Larson L."/>
            <person name="Mehta T."/>
            <person name="Park D."/>
            <person name="Pearson M."/>
            <person name="Roberts A."/>
            <person name="Saif S."/>
            <person name="Shenoy N."/>
            <person name="Sisk P."/>
            <person name="Stolte C."/>
            <person name="Sykes S."/>
            <person name="Thomson T."/>
            <person name="Walk T."/>
            <person name="White J."/>
            <person name="Yandava C."/>
            <person name="Burger G."/>
            <person name="Gray M.W."/>
            <person name="Holland P.W.H."/>
            <person name="King N."/>
            <person name="Lang F.B.F."/>
            <person name="Roger A.J."/>
            <person name="Ruiz-Trillo I."/>
            <person name="Lander E."/>
            <person name="Nusbaum C."/>
        </authorList>
    </citation>
    <scope>NUCLEOTIDE SEQUENCE [LARGE SCALE GENOMIC DNA]</scope>
    <source>
        <strain evidence="3 4">ATCC 50062</strain>
    </source>
</reference>
<protein>
    <recommendedName>
        <fullName evidence="2">EGF-like domain-containing protein</fullName>
    </recommendedName>
</protein>
<sequence length="561" mass="60461">MAACELASAEAWREATGGHGVLAPLGRAARDAPEYHAEQIDRLGVFVRCIAPALVSDKGPRPRGAAPVRCACLRRCGALLRSLSRLEAAEFWRMHQYRDGHRPIRCVEISDAEVALGVALTRPAELRLRRIGALRRESGELYLIDEDEDSVPLFAPIDRCASLGYCSGQGWCVYDDEESDAVSCLCFGGVTGSHCQQGNRGADSACLNMCSGHGTCMRGYCLRMARDSKRAERGLWRHGVFRFAEEVLAAGECLVRSARDADVLVVPFGAGRMWSREPVVALLEAARVAKSGKTLVWLPLMDDGGIGAYFDENDEVLARARALDSVFLAYHGLMSGHVTRAARGEFVGGVDIVLPPHHPFVADYARKPSLGFDPHRRPRLFFAGTVAKSSVWPVADGNGRLAAVEMADAARRDDFVVVDGYVDSVEASTFAAQFNLAPLGQIGGWGIRGAFGLAAGTPLVVVDVGCRQMLDELWAWSAFALHLEPSNATGIPDAIDSVDDEQLAQMRAAAGCTRGVLALDGLVESSHSLWLHVLATLVARKLGLQPQHPCQLDVLSLVGLP</sequence>
<dbReference type="RefSeq" id="XP_013757962.1">
    <property type="nucleotide sequence ID" value="XM_013902508.1"/>
</dbReference>
<keyword evidence="1" id="KW-1015">Disulfide bond</keyword>
<proteinExistence type="predicted"/>
<accession>A0A0L0DD45</accession>
<keyword evidence="4" id="KW-1185">Reference proteome</keyword>
<feature type="disulfide bond" evidence="1">
    <location>
        <begin position="186"/>
        <end position="195"/>
    </location>
</feature>
<evidence type="ECO:0000313" key="4">
    <source>
        <dbReference type="Proteomes" id="UP000054408"/>
    </source>
</evidence>
<dbReference type="EMBL" id="GL349454">
    <property type="protein sequence ID" value="KNC49248.1"/>
    <property type="molecule type" value="Genomic_DNA"/>
</dbReference>
<keyword evidence="1" id="KW-0245">EGF-like domain</keyword>
<evidence type="ECO:0000256" key="1">
    <source>
        <dbReference type="PROSITE-ProRule" id="PRU00076"/>
    </source>
</evidence>
<organism evidence="3 4">
    <name type="scientific">Thecamonas trahens ATCC 50062</name>
    <dbReference type="NCBI Taxonomy" id="461836"/>
    <lineage>
        <taxon>Eukaryota</taxon>
        <taxon>Apusozoa</taxon>
        <taxon>Apusomonadida</taxon>
        <taxon>Apusomonadidae</taxon>
        <taxon>Thecamonas</taxon>
    </lineage>
</organism>
<comment type="caution">
    <text evidence="1">Lacks conserved residue(s) required for the propagation of feature annotation.</text>
</comment>
<dbReference type="PROSITE" id="PS50026">
    <property type="entry name" value="EGF_3"/>
    <property type="match status" value="1"/>
</dbReference>
<evidence type="ECO:0000313" key="3">
    <source>
        <dbReference type="EMBL" id="KNC49248.1"/>
    </source>
</evidence>
<feature type="domain" description="EGF-like" evidence="2">
    <location>
        <begin position="156"/>
        <end position="196"/>
    </location>
</feature>
<dbReference type="InterPro" id="IPR000742">
    <property type="entry name" value="EGF"/>
</dbReference>
<name>A0A0L0DD45_THETB</name>
<dbReference type="PROSITE" id="PS00022">
    <property type="entry name" value="EGF_1"/>
    <property type="match status" value="1"/>
</dbReference>
<gene>
    <name evidence="3" type="ORF">AMSG_05243</name>
</gene>
<evidence type="ECO:0000259" key="2">
    <source>
        <dbReference type="PROSITE" id="PS50026"/>
    </source>
</evidence>
<dbReference type="GeneID" id="25564685"/>
<dbReference type="AlphaFoldDB" id="A0A0L0DD45"/>